<organism evidence="7 8">
    <name type="scientific">Paenibacillus konkukensis</name>
    <dbReference type="NCBI Taxonomy" id="2020716"/>
    <lineage>
        <taxon>Bacteria</taxon>
        <taxon>Bacillati</taxon>
        <taxon>Bacillota</taxon>
        <taxon>Bacilli</taxon>
        <taxon>Bacillales</taxon>
        <taxon>Paenibacillaceae</taxon>
        <taxon>Paenibacillus</taxon>
    </lineage>
</organism>
<dbReference type="RefSeq" id="WP_310943947.1">
    <property type="nucleotide sequence ID" value="NZ_CP027059.1"/>
</dbReference>
<feature type="transmembrane region" description="Helical" evidence="5">
    <location>
        <begin position="27"/>
        <end position="43"/>
    </location>
</feature>
<gene>
    <name evidence="7" type="ORF">SK3146_04403</name>
</gene>
<evidence type="ECO:0000256" key="4">
    <source>
        <dbReference type="ARBA" id="ARBA00023136"/>
    </source>
</evidence>
<evidence type="ECO:0000256" key="2">
    <source>
        <dbReference type="ARBA" id="ARBA00022692"/>
    </source>
</evidence>
<feature type="domain" description="DUF1232" evidence="6">
    <location>
        <begin position="51"/>
        <end position="86"/>
    </location>
</feature>
<dbReference type="Proteomes" id="UP001057134">
    <property type="component" value="Chromosome"/>
</dbReference>
<protein>
    <recommendedName>
        <fullName evidence="6">DUF1232 domain-containing protein</fullName>
    </recommendedName>
</protein>
<keyword evidence="3 5" id="KW-1133">Transmembrane helix</keyword>
<evidence type="ECO:0000256" key="5">
    <source>
        <dbReference type="SAM" id="Phobius"/>
    </source>
</evidence>
<evidence type="ECO:0000259" key="6">
    <source>
        <dbReference type="Pfam" id="PF06803"/>
    </source>
</evidence>
<proteinExistence type="predicted"/>
<reference evidence="7" key="1">
    <citation type="submission" date="2018-02" db="EMBL/GenBank/DDBJ databases">
        <authorList>
            <person name="Kim S.-K."/>
            <person name="Jung H.-I."/>
            <person name="Lee S.-W."/>
        </authorList>
    </citation>
    <scope>NUCLEOTIDE SEQUENCE</scope>
    <source>
        <strain evidence="7">SK3146</strain>
    </source>
</reference>
<accession>A0ABY4RT22</accession>
<reference evidence="7" key="2">
    <citation type="journal article" date="2021" name="J Anim Sci Technol">
        <title>Complete genome sequence of Paenibacillus konkukensis sp. nov. SK3146 as a potential probiotic strain.</title>
        <authorList>
            <person name="Jung H.I."/>
            <person name="Park S."/>
            <person name="Niu K.M."/>
            <person name="Lee S.W."/>
            <person name="Kothari D."/>
            <person name="Yi K.J."/>
            <person name="Kim S.K."/>
        </authorList>
    </citation>
    <scope>NUCLEOTIDE SEQUENCE</scope>
    <source>
        <strain evidence="7">SK3146</strain>
    </source>
</reference>
<dbReference type="PIRSF" id="PIRSF031804">
    <property type="entry name" value="UCP031804"/>
    <property type="match status" value="1"/>
</dbReference>
<dbReference type="Pfam" id="PF06803">
    <property type="entry name" value="DUF1232"/>
    <property type="match status" value="1"/>
</dbReference>
<keyword evidence="4 5" id="KW-0472">Membrane</keyword>
<name>A0ABY4RT22_9BACL</name>
<feature type="transmembrane region" description="Helical" evidence="5">
    <location>
        <begin position="82"/>
        <end position="98"/>
    </location>
</feature>
<evidence type="ECO:0000256" key="3">
    <source>
        <dbReference type="ARBA" id="ARBA00022989"/>
    </source>
</evidence>
<dbReference type="InterPro" id="IPR010652">
    <property type="entry name" value="DUF1232"/>
</dbReference>
<evidence type="ECO:0000313" key="8">
    <source>
        <dbReference type="Proteomes" id="UP001057134"/>
    </source>
</evidence>
<evidence type="ECO:0000313" key="7">
    <source>
        <dbReference type="EMBL" id="UQZ85120.1"/>
    </source>
</evidence>
<keyword evidence="2 5" id="KW-0812">Transmembrane</keyword>
<dbReference type="EMBL" id="CP027059">
    <property type="protein sequence ID" value="UQZ85120.1"/>
    <property type="molecule type" value="Genomic_DNA"/>
</dbReference>
<sequence>MQDQTKYIKQYSDDSFWLKMKKFAKKAGGKAVYAALLLFYALQSPKVPMKAKAVIMGALGYFISPLDAIPDITPGIGFGDDLGVLVGALLTIAMYIDADIKAKARSKVTAWFGPDAEGDLTAIDARLGKAEDKPS</sequence>
<dbReference type="InterPro" id="IPR016983">
    <property type="entry name" value="UCP031804"/>
</dbReference>
<comment type="subcellular location">
    <subcellularLocation>
        <location evidence="1">Endomembrane system</location>
        <topology evidence="1">Multi-pass membrane protein</topology>
    </subcellularLocation>
</comment>
<evidence type="ECO:0000256" key="1">
    <source>
        <dbReference type="ARBA" id="ARBA00004127"/>
    </source>
</evidence>
<keyword evidence="8" id="KW-1185">Reference proteome</keyword>